<dbReference type="SMART" id="SM00239">
    <property type="entry name" value="C2"/>
    <property type="match status" value="2"/>
</dbReference>
<evidence type="ECO:0000256" key="7">
    <source>
        <dbReference type="ARBA" id="ARBA00022837"/>
    </source>
</evidence>
<dbReference type="InterPro" id="IPR045050">
    <property type="entry name" value="Synaptotagmin_plant"/>
</dbReference>
<comment type="subcellular location">
    <subcellularLocation>
        <location evidence="1">Membrane</location>
        <topology evidence="1">Single-pass membrane protein</topology>
    </subcellularLocation>
</comment>
<feature type="region of interest" description="Disordered" evidence="12">
    <location>
        <begin position="479"/>
        <end position="502"/>
    </location>
</feature>
<dbReference type="EMBL" id="GBEZ01016738">
    <property type="protein sequence ID" value="JAC69541.1"/>
    <property type="molecule type" value="Transcribed_RNA"/>
</dbReference>
<dbReference type="PROSITE" id="PS50004">
    <property type="entry name" value="C2"/>
    <property type="match status" value="2"/>
</dbReference>
<dbReference type="GO" id="GO:0016020">
    <property type="term" value="C:membrane"/>
    <property type="evidence" value="ECO:0007669"/>
    <property type="project" value="UniProtKB-SubCell"/>
</dbReference>
<evidence type="ECO:0000256" key="8">
    <source>
        <dbReference type="ARBA" id="ARBA00022989"/>
    </source>
</evidence>
<dbReference type="GO" id="GO:0006869">
    <property type="term" value="P:lipid transport"/>
    <property type="evidence" value="ECO:0007669"/>
    <property type="project" value="UniProtKB-KW"/>
</dbReference>
<dbReference type="PANTHER" id="PTHR10774:SF190">
    <property type="entry name" value="C2 CALCIUM_LIPID-BINDING ENDONUCLEASE_EXONUCLEASE_PHOSPHATASE-RELATED"/>
    <property type="match status" value="1"/>
</dbReference>
<gene>
    <name evidence="16" type="ORF">TSPGSL018_11162</name>
    <name evidence="15" type="ORF">TSPGSL018_6140</name>
</gene>
<dbReference type="GO" id="GO:0005783">
    <property type="term" value="C:endoplasmic reticulum"/>
    <property type="evidence" value="ECO:0007669"/>
    <property type="project" value="TreeGrafter"/>
</dbReference>
<dbReference type="InterPro" id="IPR039010">
    <property type="entry name" value="Synaptotagmin_SMP"/>
</dbReference>
<dbReference type="GO" id="GO:0008289">
    <property type="term" value="F:lipid binding"/>
    <property type="evidence" value="ECO:0007669"/>
    <property type="project" value="UniProtKB-KW"/>
</dbReference>
<dbReference type="InterPro" id="IPR000008">
    <property type="entry name" value="C2_dom"/>
</dbReference>
<keyword evidence="3" id="KW-0813">Transport</keyword>
<evidence type="ECO:0000259" key="14">
    <source>
        <dbReference type="PROSITE" id="PS51847"/>
    </source>
</evidence>
<organism evidence="16">
    <name type="scientific">Tetraselmis sp. GSL018</name>
    <dbReference type="NCBI Taxonomy" id="582737"/>
    <lineage>
        <taxon>Eukaryota</taxon>
        <taxon>Viridiplantae</taxon>
        <taxon>Chlorophyta</taxon>
        <taxon>core chlorophytes</taxon>
        <taxon>Chlorodendrophyceae</taxon>
        <taxon>Chlorodendrales</taxon>
        <taxon>Chlorodendraceae</taxon>
        <taxon>Tetraselmis</taxon>
    </lineage>
</organism>
<keyword evidence="10" id="KW-0446">Lipid-binding</keyword>
<dbReference type="SUPFAM" id="SSF49562">
    <property type="entry name" value="C2 domain (Calcium/lipid-binding domain, CaLB)"/>
    <property type="match status" value="2"/>
</dbReference>
<evidence type="ECO:0000256" key="2">
    <source>
        <dbReference type="ARBA" id="ARBA00006996"/>
    </source>
</evidence>
<dbReference type="AlphaFoldDB" id="A0A061SB02"/>
<feature type="region of interest" description="Disordered" evidence="12">
    <location>
        <begin position="383"/>
        <end position="408"/>
    </location>
</feature>
<dbReference type="PROSITE" id="PS51847">
    <property type="entry name" value="SMP"/>
    <property type="match status" value="1"/>
</dbReference>
<dbReference type="CDD" id="cd00030">
    <property type="entry name" value="C2"/>
    <property type="match status" value="2"/>
</dbReference>
<sequence length="650" mass="71519">MVLGALLGAGIGIAGGLSVGSLLFSKKRPKDFSFLDAERDPSFDEFQSGIPPSGPVPKDLREALEFTPMWTRWPDYERVAWVNYAIKVLWPHCNKAITQQVLMVLGPKLKDTVLRVGVLEALDVECFDLGDRPIRIGGIKVYETNEDEVIIEAPILWGSNSTIRIAARVRLAGVVVYIPIEVGDIVLKAESRITIKPLVETLPCLGAVTVSLLKEPFVDLSVMVINRLDLMALPVVRDIAQRTVKNVVGDMLVFPNQMSFDIMENGGRAPEPEGMLTIKVLRGSNLRSPGELFTKSDPFVVVEVREGRPVVSSTKSNTSEPVWEEEFHLIVDDRKTQALTLTVKDDDFGWQDKTIGRVRVPLEGMPFMDHPLASYELTLSLDKGRSSGKGKAKPDAPPAAADPRPGHGVARMRVKTIDGWDDVPFPNSASGSEAPEEAAAPSPPAASRSPAVKKDKHSDRGELVVELLFHPFNREAMAAKTETAEAQHPQGPSRLAHARSSRRDYSLKVARGVLTVTLTRCINLQGDGHSDPQVVISLYDQTAKEPIVQKSSVVYNEQSPRWGDKFDFVGISADSFVVFNVKDHAEKDKNGDKKSLGKLRIPVPDVVRNLRIKDVWALQETQQGEIALTLEWKALAFGDKEEHAGEPVQL</sequence>
<evidence type="ECO:0000256" key="1">
    <source>
        <dbReference type="ARBA" id="ARBA00004167"/>
    </source>
</evidence>
<keyword evidence="6" id="KW-0677">Repeat</keyword>
<evidence type="ECO:0000256" key="10">
    <source>
        <dbReference type="ARBA" id="ARBA00023121"/>
    </source>
</evidence>
<evidence type="ECO:0000256" key="9">
    <source>
        <dbReference type="ARBA" id="ARBA00023055"/>
    </source>
</evidence>
<keyword evidence="11" id="KW-0472">Membrane</keyword>
<name>A0A061SB02_9CHLO</name>
<dbReference type="GO" id="GO:0046872">
    <property type="term" value="F:metal ion binding"/>
    <property type="evidence" value="ECO:0007669"/>
    <property type="project" value="UniProtKB-KW"/>
</dbReference>
<feature type="domain" description="SMP-LTD" evidence="14">
    <location>
        <begin position="75"/>
        <end position="263"/>
    </location>
</feature>
<dbReference type="CDD" id="cd21677">
    <property type="entry name" value="SMP_SYT"/>
    <property type="match status" value="1"/>
</dbReference>
<dbReference type="PANTHER" id="PTHR10774">
    <property type="entry name" value="EXTENDED SYNAPTOTAGMIN-RELATED"/>
    <property type="match status" value="1"/>
</dbReference>
<evidence type="ECO:0000256" key="11">
    <source>
        <dbReference type="ARBA" id="ARBA00023136"/>
    </source>
</evidence>
<dbReference type="Pfam" id="PF17047">
    <property type="entry name" value="SMP_LBD"/>
    <property type="match status" value="1"/>
</dbReference>
<keyword evidence="7" id="KW-0106">Calcium</keyword>
<dbReference type="InterPro" id="IPR031468">
    <property type="entry name" value="SMP_LBD"/>
</dbReference>
<feature type="domain" description="C2" evidence="13">
    <location>
        <begin position="489"/>
        <end position="617"/>
    </location>
</feature>
<reference evidence="16" key="1">
    <citation type="submission" date="2014-05" db="EMBL/GenBank/DDBJ databases">
        <title>The transcriptome of the halophilic microalga Tetraselmis sp. GSL018 isolated from the Great Salt Lake, Utah.</title>
        <authorList>
            <person name="Jinkerson R.E."/>
            <person name="D'Adamo S."/>
            <person name="Posewitz M.C."/>
        </authorList>
    </citation>
    <scope>NUCLEOTIDE SEQUENCE</scope>
    <source>
        <strain evidence="16">GSL018</strain>
    </source>
</reference>
<keyword evidence="4" id="KW-0812">Transmembrane</keyword>
<evidence type="ECO:0000256" key="4">
    <source>
        <dbReference type="ARBA" id="ARBA00022692"/>
    </source>
</evidence>
<feature type="region of interest" description="Disordered" evidence="12">
    <location>
        <begin position="420"/>
        <end position="459"/>
    </location>
</feature>
<dbReference type="EMBL" id="GBEZ01005228">
    <property type="protein sequence ID" value="JAC80055.1"/>
    <property type="molecule type" value="Transcribed_RNA"/>
</dbReference>
<evidence type="ECO:0000256" key="5">
    <source>
        <dbReference type="ARBA" id="ARBA00022723"/>
    </source>
</evidence>
<evidence type="ECO:0000256" key="3">
    <source>
        <dbReference type="ARBA" id="ARBA00022448"/>
    </source>
</evidence>
<evidence type="ECO:0000256" key="6">
    <source>
        <dbReference type="ARBA" id="ARBA00022737"/>
    </source>
</evidence>
<protein>
    <submittedName>
        <fullName evidence="16">Plant synaptotagmin</fullName>
    </submittedName>
</protein>
<keyword evidence="9" id="KW-0445">Lipid transport</keyword>
<dbReference type="InterPro" id="IPR035892">
    <property type="entry name" value="C2_domain_sf"/>
</dbReference>
<proteinExistence type="inferred from homology"/>
<dbReference type="Gene3D" id="2.60.40.150">
    <property type="entry name" value="C2 domain"/>
    <property type="match status" value="2"/>
</dbReference>
<keyword evidence="8" id="KW-1133">Transmembrane helix</keyword>
<evidence type="ECO:0000313" key="15">
    <source>
        <dbReference type="EMBL" id="JAC69541.1"/>
    </source>
</evidence>
<evidence type="ECO:0000259" key="13">
    <source>
        <dbReference type="PROSITE" id="PS50004"/>
    </source>
</evidence>
<comment type="similarity">
    <text evidence="2">Belongs to the synaptotagmin family.</text>
</comment>
<feature type="domain" description="C2" evidence="13">
    <location>
        <begin position="254"/>
        <end position="375"/>
    </location>
</feature>
<accession>A0A061SB02</accession>
<dbReference type="Pfam" id="PF00168">
    <property type="entry name" value="C2"/>
    <property type="match status" value="2"/>
</dbReference>
<evidence type="ECO:0000256" key="12">
    <source>
        <dbReference type="SAM" id="MobiDB-lite"/>
    </source>
</evidence>
<keyword evidence="5" id="KW-0479">Metal-binding</keyword>
<evidence type="ECO:0000313" key="16">
    <source>
        <dbReference type="EMBL" id="JAC80055.1"/>
    </source>
</evidence>
<feature type="compositionally biased region" description="Low complexity" evidence="12">
    <location>
        <begin position="426"/>
        <end position="450"/>
    </location>
</feature>